<name>A0A6J4ILA9_9ACTN</name>
<dbReference type="Gene3D" id="3.30.1110.10">
    <property type="match status" value="1"/>
</dbReference>
<dbReference type="EMBL" id="CADCSY010000108">
    <property type="protein sequence ID" value="CAA9253579.1"/>
    <property type="molecule type" value="Genomic_DNA"/>
</dbReference>
<dbReference type="PROSITE" id="PS00584">
    <property type="entry name" value="PFKB_KINASES_2"/>
    <property type="match status" value="1"/>
</dbReference>
<dbReference type="CDD" id="cd01168">
    <property type="entry name" value="adenosine_kinase"/>
    <property type="match status" value="1"/>
</dbReference>
<comment type="similarity">
    <text evidence="1">Belongs to the carbohydrate kinase PfkB family.</text>
</comment>
<proteinExistence type="inferred from homology"/>
<dbReference type="InterPro" id="IPR029056">
    <property type="entry name" value="Ribokinase-like"/>
</dbReference>
<dbReference type="AlphaFoldDB" id="A0A6J4ILA9"/>
<keyword evidence="3 5" id="KW-0418">Kinase</keyword>
<dbReference type="Gene3D" id="3.40.1190.20">
    <property type="match status" value="1"/>
</dbReference>
<dbReference type="InterPro" id="IPR052700">
    <property type="entry name" value="Carb_kinase_PfkB-like"/>
</dbReference>
<feature type="domain" description="Carbohydrate kinase PfkB" evidence="4">
    <location>
        <begin position="56"/>
        <end position="315"/>
    </location>
</feature>
<evidence type="ECO:0000256" key="1">
    <source>
        <dbReference type="ARBA" id="ARBA00010688"/>
    </source>
</evidence>
<dbReference type="PANTHER" id="PTHR43320">
    <property type="entry name" value="SUGAR KINASE"/>
    <property type="match status" value="1"/>
</dbReference>
<reference evidence="5" key="1">
    <citation type="submission" date="2020-02" db="EMBL/GenBank/DDBJ databases">
        <authorList>
            <person name="Meier V. D."/>
        </authorList>
    </citation>
    <scope>NUCLEOTIDE SEQUENCE</scope>
    <source>
        <strain evidence="5">AVDCRST_MAG20</strain>
    </source>
</reference>
<evidence type="ECO:0000256" key="3">
    <source>
        <dbReference type="ARBA" id="ARBA00022777"/>
    </source>
</evidence>
<dbReference type="SUPFAM" id="SSF53613">
    <property type="entry name" value="Ribokinase-like"/>
    <property type="match status" value="1"/>
</dbReference>
<gene>
    <name evidence="5" type="ORF">AVDCRST_MAG20-2377</name>
</gene>
<sequence length="329" mass="33732">MERPLAVVGIGNALVDVIATATEEFLAAHDLVKGSMALVDADRASVLYDAMGPAVEASGGSAANTMAGLASLGGRGAFLGRVRDDQLGTVFAHDIRAVGVEYPCTPVPSGPPTGRCLIVVTPDAQRTMSTYLGSSSELAPGDIDEQVVARAAVTYLEGYLFDRDAAKEAFEKAAAVAHAAGGRVALTLSDSFCVQRFAAEFRDLVEGVVDILFANEDELGMLYETDPEGGLAEAEARCEIVALTRGAAGCTIAAGGGRHDVAAHHVPRVVDTTGAGDLFAAGFLHGLTTGLDLETSARIGSLAAAEVISHMGARPETDLAALAVPLLSP</sequence>
<dbReference type="Pfam" id="PF00294">
    <property type="entry name" value="PfkB"/>
    <property type="match status" value="1"/>
</dbReference>
<keyword evidence="2 5" id="KW-0808">Transferase</keyword>
<dbReference type="InterPro" id="IPR002173">
    <property type="entry name" value="Carboh/pur_kinase_PfkB_CS"/>
</dbReference>
<protein>
    <submittedName>
        <fullName evidence="5">Fructokinase</fullName>
        <ecNumber evidence="5">2.7.1.4</ecNumber>
    </submittedName>
</protein>
<accession>A0A6J4ILA9</accession>
<dbReference type="InterPro" id="IPR011611">
    <property type="entry name" value="PfkB_dom"/>
</dbReference>
<dbReference type="EC" id="2.7.1.4" evidence="5"/>
<organism evidence="5">
    <name type="scientific">uncultured Acidimicrobiales bacterium</name>
    <dbReference type="NCBI Taxonomy" id="310071"/>
    <lineage>
        <taxon>Bacteria</taxon>
        <taxon>Bacillati</taxon>
        <taxon>Actinomycetota</taxon>
        <taxon>Acidimicrobiia</taxon>
        <taxon>Acidimicrobiales</taxon>
        <taxon>environmental samples</taxon>
    </lineage>
</organism>
<dbReference type="GO" id="GO:0008865">
    <property type="term" value="F:fructokinase activity"/>
    <property type="evidence" value="ECO:0007669"/>
    <property type="project" value="UniProtKB-EC"/>
</dbReference>
<dbReference type="PANTHER" id="PTHR43320:SF3">
    <property type="entry name" value="CARBOHYDRATE KINASE PFKB DOMAIN-CONTAINING PROTEIN"/>
    <property type="match status" value="1"/>
</dbReference>
<evidence type="ECO:0000256" key="2">
    <source>
        <dbReference type="ARBA" id="ARBA00022679"/>
    </source>
</evidence>
<evidence type="ECO:0000259" key="4">
    <source>
        <dbReference type="Pfam" id="PF00294"/>
    </source>
</evidence>
<evidence type="ECO:0000313" key="5">
    <source>
        <dbReference type="EMBL" id="CAA9253579.1"/>
    </source>
</evidence>